<protein>
    <recommendedName>
        <fullName evidence="4">Integral membrane protein</fullName>
    </recommendedName>
</protein>
<keyword evidence="3" id="KW-1185">Reference proteome</keyword>
<dbReference type="RefSeq" id="WP_188750531.1">
    <property type="nucleotide sequence ID" value="NZ_BMIK01000006.1"/>
</dbReference>
<dbReference type="SUPFAM" id="SSF50956">
    <property type="entry name" value="Thermostable phytase (3-phytase)"/>
    <property type="match status" value="1"/>
</dbReference>
<accession>A0ABQ1LTZ3</accession>
<keyword evidence="1" id="KW-0732">Signal</keyword>
<organism evidence="2 3">
    <name type="scientific">Parapedobacter defluvii</name>
    <dbReference type="NCBI Taxonomy" id="2045106"/>
    <lineage>
        <taxon>Bacteria</taxon>
        <taxon>Pseudomonadati</taxon>
        <taxon>Bacteroidota</taxon>
        <taxon>Sphingobacteriia</taxon>
        <taxon>Sphingobacteriales</taxon>
        <taxon>Sphingobacteriaceae</taxon>
        <taxon>Parapedobacter</taxon>
    </lineage>
</organism>
<dbReference type="EMBL" id="BMIK01000006">
    <property type="protein sequence ID" value="GGC29408.1"/>
    <property type="molecule type" value="Genomic_DNA"/>
</dbReference>
<proteinExistence type="predicted"/>
<gene>
    <name evidence="2" type="ORF">GCM10011386_21800</name>
</gene>
<reference evidence="3" key="1">
    <citation type="journal article" date="2019" name="Int. J. Syst. Evol. Microbiol.">
        <title>The Global Catalogue of Microorganisms (GCM) 10K type strain sequencing project: providing services to taxonomists for standard genome sequencing and annotation.</title>
        <authorList>
            <consortium name="The Broad Institute Genomics Platform"/>
            <consortium name="The Broad Institute Genome Sequencing Center for Infectious Disease"/>
            <person name="Wu L."/>
            <person name="Ma J."/>
        </authorList>
    </citation>
    <scope>NUCLEOTIDE SEQUENCE [LARGE SCALE GENOMIC DNA]</scope>
    <source>
        <strain evidence="3">CGMCC 1.15342</strain>
    </source>
</reference>
<dbReference type="Proteomes" id="UP000597338">
    <property type="component" value="Unassembled WGS sequence"/>
</dbReference>
<evidence type="ECO:0000256" key="1">
    <source>
        <dbReference type="SAM" id="SignalP"/>
    </source>
</evidence>
<comment type="caution">
    <text evidence="2">The sequence shown here is derived from an EMBL/GenBank/DDBJ whole genome shotgun (WGS) entry which is preliminary data.</text>
</comment>
<feature type="chain" id="PRO_5045671172" description="Integral membrane protein" evidence="1">
    <location>
        <begin position="23"/>
        <end position="293"/>
    </location>
</feature>
<name>A0ABQ1LTZ3_9SPHI</name>
<evidence type="ECO:0000313" key="2">
    <source>
        <dbReference type="EMBL" id="GGC29408.1"/>
    </source>
</evidence>
<feature type="signal peptide" evidence="1">
    <location>
        <begin position="1"/>
        <end position="22"/>
    </location>
</feature>
<evidence type="ECO:0008006" key="4">
    <source>
        <dbReference type="Google" id="ProtNLM"/>
    </source>
</evidence>
<evidence type="ECO:0000313" key="3">
    <source>
        <dbReference type="Proteomes" id="UP000597338"/>
    </source>
</evidence>
<sequence>MRWNRKYLLFLPGILVATGAWAQENMLFGYGQPKGRITSTEINEASGLIGSAENAGFFWTHNDSGDAARIFLIDDSARLRATYYLQGIVARDWEDIAMVKRSERNYLLVGDIGDNKNRYPFVYVHLFEEPTGNGATKRIDTIPKENITTFVMKYEDGPRDAESLFFDPVDDYLYVIGKRELQAGIYRTILPEIPTDTLILKRVGTIPHTFVTSADIRADGTEILMKNLLGVFYWNRKRTESVPQALKRPAVILPYRPEPQGEAIAFSRDGKGYYTLGESALGLNAILYFYQRR</sequence>